<evidence type="ECO:0000313" key="1">
    <source>
        <dbReference type="EMBL" id="TIH10498.1"/>
    </source>
</evidence>
<name>A0A4T2A3W2_9PSED</name>
<accession>A0A4T2A3W2</accession>
<dbReference type="Proteomes" id="UP000307541">
    <property type="component" value="Unassembled WGS sequence"/>
</dbReference>
<sequence length="76" mass="8572">MKREDIRAKHAAGVLFDTHVIVNPANTQEWIVLLKKDAGTSFFLVDQQEQVESFADLNSLIEELRLLGIKGAEIHL</sequence>
<dbReference type="OrthoDB" id="6941664at2"/>
<dbReference type="AlphaFoldDB" id="A0A4T2A3W2"/>
<reference evidence="1 2" key="1">
    <citation type="submission" date="2018-10" db="EMBL/GenBank/DDBJ databases">
        <title>Pseudomonas leptonychotis sp. nov., isolated from Weddell seals in Antarctica.</title>
        <authorList>
            <person name="Novakova D."/>
            <person name="Svec P."/>
            <person name="Kralova S."/>
            <person name="Kristofova L."/>
            <person name="Zeman M."/>
            <person name="Pantucek R."/>
            <person name="Maslanova I."/>
            <person name="Sedlacek I."/>
        </authorList>
    </citation>
    <scope>NUCLEOTIDE SEQUENCE [LARGE SCALE GENOMIC DNA]</scope>
    <source>
        <strain evidence="1 2">CCM 8849</strain>
    </source>
</reference>
<dbReference type="EMBL" id="RFLV01000001">
    <property type="protein sequence ID" value="TIH10498.1"/>
    <property type="molecule type" value="Genomic_DNA"/>
</dbReference>
<proteinExistence type="predicted"/>
<organism evidence="1 2">
    <name type="scientific">Pseudomonas leptonychotis</name>
    <dbReference type="NCBI Taxonomy" id="2448482"/>
    <lineage>
        <taxon>Bacteria</taxon>
        <taxon>Pseudomonadati</taxon>
        <taxon>Pseudomonadota</taxon>
        <taxon>Gammaproteobacteria</taxon>
        <taxon>Pseudomonadales</taxon>
        <taxon>Pseudomonadaceae</taxon>
        <taxon>Pseudomonas</taxon>
    </lineage>
</organism>
<evidence type="ECO:0000313" key="2">
    <source>
        <dbReference type="Proteomes" id="UP000307541"/>
    </source>
</evidence>
<comment type="caution">
    <text evidence="1">The sequence shown here is derived from an EMBL/GenBank/DDBJ whole genome shotgun (WGS) entry which is preliminary data.</text>
</comment>
<gene>
    <name evidence="1" type="ORF">D8779_07435</name>
</gene>
<dbReference type="RefSeq" id="WP_136663782.1">
    <property type="nucleotide sequence ID" value="NZ_CP173421.1"/>
</dbReference>
<protein>
    <submittedName>
        <fullName evidence="1">Uncharacterized protein</fullName>
    </submittedName>
</protein>
<keyword evidence="2" id="KW-1185">Reference proteome</keyword>